<dbReference type="InterPro" id="IPR001940">
    <property type="entry name" value="Peptidase_S1C"/>
</dbReference>
<gene>
    <name evidence="8" type="ORF">PHJA_001719700</name>
</gene>
<dbReference type="GO" id="GO:0006508">
    <property type="term" value="P:proteolysis"/>
    <property type="evidence" value="ECO:0007669"/>
    <property type="project" value="UniProtKB-KW"/>
</dbReference>
<dbReference type="InterPro" id="IPR043504">
    <property type="entry name" value="Peptidase_S1_PA_chymotrypsin"/>
</dbReference>
<dbReference type="EMBL" id="BMAC01000405">
    <property type="protein sequence ID" value="GFP95755.1"/>
    <property type="molecule type" value="Genomic_DNA"/>
</dbReference>
<dbReference type="PANTHER" id="PTHR45980">
    <property type="match status" value="1"/>
</dbReference>
<keyword evidence="2 8" id="KW-0645">Protease</keyword>
<dbReference type="Proteomes" id="UP000653305">
    <property type="component" value="Unassembled WGS sequence"/>
</dbReference>
<organism evidence="8 9">
    <name type="scientific">Phtheirospermum japonicum</name>
    <dbReference type="NCBI Taxonomy" id="374723"/>
    <lineage>
        <taxon>Eukaryota</taxon>
        <taxon>Viridiplantae</taxon>
        <taxon>Streptophyta</taxon>
        <taxon>Embryophyta</taxon>
        <taxon>Tracheophyta</taxon>
        <taxon>Spermatophyta</taxon>
        <taxon>Magnoliopsida</taxon>
        <taxon>eudicotyledons</taxon>
        <taxon>Gunneridae</taxon>
        <taxon>Pentapetalae</taxon>
        <taxon>asterids</taxon>
        <taxon>lamiids</taxon>
        <taxon>Lamiales</taxon>
        <taxon>Orobanchaceae</taxon>
        <taxon>Orobanchaceae incertae sedis</taxon>
        <taxon>Phtheirospermum</taxon>
    </lineage>
</organism>
<name>A0A830CKY5_9LAMI</name>
<dbReference type="PANTHER" id="PTHR45980:SF9">
    <property type="entry name" value="PROTEASE DO-LIKE 10, MITOCHONDRIAL-RELATED"/>
    <property type="match status" value="1"/>
</dbReference>
<dbReference type="Gene3D" id="2.40.10.10">
    <property type="entry name" value="Trypsin-like serine proteases"/>
    <property type="match status" value="1"/>
</dbReference>
<dbReference type="InterPro" id="IPR046449">
    <property type="entry name" value="DEGP_PDZ_sf"/>
</dbReference>
<evidence type="ECO:0000259" key="5">
    <source>
        <dbReference type="Pfam" id="PF00089"/>
    </source>
</evidence>
<dbReference type="PRINTS" id="PR00834">
    <property type="entry name" value="PROTEASES2C"/>
</dbReference>
<accession>A0A830CKY5</accession>
<comment type="caution">
    <text evidence="8">The sequence shown here is derived from an EMBL/GenBank/DDBJ whole genome shotgun (WGS) entry which is preliminary data.</text>
</comment>
<dbReference type="Gene3D" id="3.20.190.20">
    <property type="match status" value="1"/>
</dbReference>
<comment type="similarity">
    <text evidence="1">Belongs to the peptidase S1C family.</text>
</comment>
<feature type="domain" description="Peptidase S1" evidence="5">
    <location>
        <begin position="23"/>
        <end position="93"/>
    </location>
</feature>
<dbReference type="Pfam" id="PF00089">
    <property type="entry name" value="Trypsin"/>
    <property type="match status" value="1"/>
</dbReference>
<dbReference type="Gene3D" id="2.30.42.10">
    <property type="match status" value="1"/>
</dbReference>
<evidence type="ECO:0000313" key="8">
    <source>
        <dbReference type="EMBL" id="GFP95755.1"/>
    </source>
</evidence>
<dbReference type="SUPFAM" id="SSF50156">
    <property type="entry name" value="PDZ domain-like"/>
    <property type="match status" value="1"/>
</dbReference>
<dbReference type="InterPro" id="IPR036034">
    <property type="entry name" value="PDZ_sf"/>
</dbReference>
<dbReference type="InterPro" id="IPR009003">
    <property type="entry name" value="Peptidase_S1_PA"/>
</dbReference>
<dbReference type="InterPro" id="IPR041517">
    <property type="entry name" value="DEGP_PDZ"/>
</dbReference>
<dbReference type="InterPro" id="IPR001254">
    <property type="entry name" value="Trypsin_dom"/>
</dbReference>
<dbReference type="AlphaFoldDB" id="A0A830CKY5"/>
<reference evidence="8" key="1">
    <citation type="submission" date="2020-07" db="EMBL/GenBank/DDBJ databases">
        <title>Ethylene signaling mediates host invasion by parasitic plants.</title>
        <authorList>
            <person name="Yoshida S."/>
        </authorList>
    </citation>
    <scope>NUCLEOTIDE SEQUENCE</scope>
    <source>
        <strain evidence="8">Okayama</strain>
    </source>
</reference>
<feature type="domain" description="Protease Do-like PDZ" evidence="7">
    <location>
        <begin position="215"/>
        <end position="349"/>
    </location>
</feature>
<dbReference type="Pfam" id="PF17815">
    <property type="entry name" value="PDZ_3"/>
    <property type="match status" value="1"/>
</dbReference>
<keyword evidence="9" id="KW-1185">Reference proteome</keyword>
<evidence type="ECO:0000256" key="2">
    <source>
        <dbReference type="ARBA" id="ARBA00022670"/>
    </source>
</evidence>
<dbReference type="GO" id="GO:0004252">
    <property type="term" value="F:serine-type endopeptidase activity"/>
    <property type="evidence" value="ECO:0007669"/>
    <property type="project" value="InterPro"/>
</dbReference>
<feature type="domain" description="PDZ" evidence="6">
    <location>
        <begin position="108"/>
        <end position="208"/>
    </location>
</feature>
<sequence length="365" mass="40552">MYNLKLCSFANYLYAGGDNISVTKGVVSRVEPTQYVHGATQLLAIQIDAAINPGNSGGPAIMGDKVAGVAFQNLSNAENIGYIIPVPVIKHFIAGVEETGDYVGFCSMGLSCQPTENAQLREHFKMRPGLTGVLVSRINPISYAYKVLKKDDIILSFDGVPIANDGSVPFRNRERITFDHLVSMKKPDDTAQVKVLRGGEELEFTVTLRPLQPLVPVHQFDKLPSYFIFAGLVFVPLTQPYLHEYGLCERALKELPQKPGQQLVILSQVLMDDINTGYERLADLQVKKVNGTEVDNLRHLRQLVEDSSKENVRLDLDDERVIVLNYDSAKLATSRILKRHRIPSAMSNDLVDEQRALDIELACSK</sequence>
<dbReference type="OrthoDB" id="4217619at2759"/>
<dbReference type="SUPFAM" id="SSF50494">
    <property type="entry name" value="Trypsin-like serine proteases"/>
    <property type="match status" value="1"/>
</dbReference>
<evidence type="ECO:0000313" key="9">
    <source>
        <dbReference type="Proteomes" id="UP000653305"/>
    </source>
</evidence>
<dbReference type="InterPro" id="IPR001478">
    <property type="entry name" value="PDZ"/>
</dbReference>
<proteinExistence type="inferred from homology"/>
<evidence type="ECO:0000259" key="6">
    <source>
        <dbReference type="Pfam" id="PF13180"/>
    </source>
</evidence>
<evidence type="ECO:0000256" key="4">
    <source>
        <dbReference type="ARBA" id="ARBA00022825"/>
    </source>
</evidence>
<keyword evidence="3" id="KW-0378">Hydrolase</keyword>
<evidence type="ECO:0000256" key="1">
    <source>
        <dbReference type="ARBA" id="ARBA00010541"/>
    </source>
</evidence>
<evidence type="ECO:0000259" key="7">
    <source>
        <dbReference type="Pfam" id="PF17815"/>
    </source>
</evidence>
<evidence type="ECO:0000256" key="3">
    <source>
        <dbReference type="ARBA" id="ARBA00022801"/>
    </source>
</evidence>
<dbReference type="Pfam" id="PF13180">
    <property type="entry name" value="PDZ_2"/>
    <property type="match status" value="1"/>
</dbReference>
<protein>
    <submittedName>
        <fullName evidence="8">Protease Do-like 10 mitochondrial</fullName>
    </submittedName>
</protein>
<keyword evidence="4" id="KW-0720">Serine protease</keyword>